<dbReference type="InterPro" id="IPR029058">
    <property type="entry name" value="AB_hydrolase_fold"/>
</dbReference>
<evidence type="ECO:0000256" key="2">
    <source>
        <dbReference type="SAM" id="MobiDB-lite"/>
    </source>
</evidence>
<dbReference type="EMBL" id="CAEZUP010000118">
    <property type="protein sequence ID" value="CAB4622856.1"/>
    <property type="molecule type" value="Genomic_DNA"/>
</dbReference>
<dbReference type="InterPro" id="IPR008220">
    <property type="entry name" value="HAT_MetX-like"/>
</dbReference>
<dbReference type="NCBIfam" id="NF001209">
    <property type="entry name" value="PRK00175.1"/>
    <property type="match status" value="1"/>
</dbReference>
<gene>
    <name evidence="4" type="ORF">UFOPK1835_01931</name>
</gene>
<dbReference type="PANTHER" id="PTHR32268">
    <property type="entry name" value="HOMOSERINE O-ACETYLTRANSFERASE"/>
    <property type="match status" value="1"/>
</dbReference>
<dbReference type="GO" id="GO:0004414">
    <property type="term" value="F:homoserine O-acetyltransferase activity"/>
    <property type="evidence" value="ECO:0007669"/>
    <property type="project" value="TreeGrafter"/>
</dbReference>
<dbReference type="Gene3D" id="1.10.1740.110">
    <property type="match status" value="1"/>
</dbReference>
<evidence type="ECO:0000259" key="3">
    <source>
        <dbReference type="Pfam" id="PF00561"/>
    </source>
</evidence>
<dbReference type="Gene3D" id="3.40.50.1820">
    <property type="entry name" value="alpha/beta hydrolase"/>
    <property type="match status" value="1"/>
</dbReference>
<sequence length="400" mass="42552">MSQPTRRAPLSADLLPASGAWQPGDPAGGRKFVGLGADRAFVLEGGGTLRDITVAFETWGELNESGTNAVLVCHALTGDSHAAGPSGPGHPTEGWWDDLIGPGRAIDTDRLFVVCVNVLGGCQGTTGPSSIDPSTGTPYGSAFPVVTIRDIVRTQAAVADHLRIDRWLAVVGGSMGGMQALEWGVMYPDRVGGVVAIASTLAASPWQIAFSSVQRSAIALDPKWRGGDYYDAAPGDGPHQGLAIARETAQVTYRTESVFATRFGRRELDPLDDGFTPWQRFQVEGYLDYHGAKLARRFDANSYLVINRAMDLHDLGRGRGGLERAVARISAPVLTMSIDSDVLYPPHQQETIRDLVNGSGGDARLVEIHSPDGHDAFLIAIGQVADAVVPFLSEIEKATS</sequence>
<evidence type="ECO:0000256" key="1">
    <source>
        <dbReference type="ARBA" id="ARBA00022679"/>
    </source>
</evidence>
<keyword evidence="1" id="KW-0808">Transferase</keyword>
<dbReference type="AlphaFoldDB" id="A0A6J6IBB7"/>
<reference evidence="4" key="1">
    <citation type="submission" date="2020-05" db="EMBL/GenBank/DDBJ databases">
        <authorList>
            <person name="Chiriac C."/>
            <person name="Salcher M."/>
            <person name="Ghai R."/>
            <person name="Kavagutti S V."/>
        </authorList>
    </citation>
    <scope>NUCLEOTIDE SEQUENCE</scope>
</reference>
<proteinExistence type="inferred from homology"/>
<feature type="domain" description="AB hydrolase-1" evidence="3">
    <location>
        <begin position="68"/>
        <end position="378"/>
    </location>
</feature>
<dbReference type="SUPFAM" id="SSF53474">
    <property type="entry name" value="alpha/beta-Hydrolases"/>
    <property type="match status" value="1"/>
</dbReference>
<organism evidence="4">
    <name type="scientific">freshwater metagenome</name>
    <dbReference type="NCBI Taxonomy" id="449393"/>
    <lineage>
        <taxon>unclassified sequences</taxon>
        <taxon>metagenomes</taxon>
        <taxon>ecological metagenomes</taxon>
    </lineage>
</organism>
<dbReference type="PANTHER" id="PTHR32268:SF11">
    <property type="entry name" value="HOMOSERINE O-ACETYLTRANSFERASE"/>
    <property type="match status" value="1"/>
</dbReference>
<dbReference type="HAMAP" id="MF_00296">
    <property type="entry name" value="MetX_acyltransf"/>
    <property type="match status" value="1"/>
</dbReference>
<feature type="region of interest" description="Disordered" evidence="2">
    <location>
        <begin position="1"/>
        <end position="23"/>
    </location>
</feature>
<accession>A0A6J6IBB7</accession>
<dbReference type="GO" id="GO:0009092">
    <property type="term" value="P:homoserine metabolic process"/>
    <property type="evidence" value="ECO:0007669"/>
    <property type="project" value="TreeGrafter"/>
</dbReference>
<dbReference type="GO" id="GO:0009086">
    <property type="term" value="P:methionine biosynthetic process"/>
    <property type="evidence" value="ECO:0007669"/>
    <property type="project" value="TreeGrafter"/>
</dbReference>
<name>A0A6J6IBB7_9ZZZZ</name>
<protein>
    <submittedName>
        <fullName evidence="4">Unannotated protein</fullName>
    </submittedName>
</protein>
<dbReference type="InterPro" id="IPR000073">
    <property type="entry name" value="AB_hydrolase_1"/>
</dbReference>
<dbReference type="PIRSF" id="PIRSF000443">
    <property type="entry name" value="Homoser_Ac_trans"/>
    <property type="match status" value="1"/>
</dbReference>
<evidence type="ECO:0000313" key="4">
    <source>
        <dbReference type="EMBL" id="CAB4622856.1"/>
    </source>
</evidence>
<dbReference type="Pfam" id="PF00561">
    <property type="entry name" value="Abhydrolase_1"/>
    <property type="match status" value="1"/>
</dbReference>
<dbReference type="NCBIfam" id="TIGR01392">
    <property type="entry name" value="homoserO_Ac_trn"/>
    <property type="match status" value="1"/>
</dbReference>